<reference evidence="3 4" key="1">
    <citation type="journal article" date="2019" name="Nat. Ecol. Evol.">
        <title>Megaphylogeny resolves global patterns of mushroom evolution.</title>
        <authorList>
            <person name="Varga T."/>
            <person name="Krizsan K."/>
            <person name="Foldi C."/>
            <person name="Dima B."/>
            <person name="Sanchez-Garcia M."/>
            <person name="Sanchez-Ramirez S."/>
            <person name="Szollosi G.J."/>
            <person name="Szarkandi J.G."/>
            <person name="Papp V."/>
            <person name="Albert L."/>
            <person name="Andreopoulos W."/>
            <person name="Angelini C."/>
            <person name="Antonin V."/>
            <person name="Barry K.W."/>
            <person name="Bougher N.L."/>
            <person name="Buchanan P."/>
            <person name="Buyck B."/>
            <person name="Bense V."/>
            <person name="Catcheside P."/>
            <person name="Chovatia M."/>
            <person name="Cooper J."/>
            <person name="Damon W."/>
            <person name="Desjardin D."/>
            <person name="Finy P."/>
            <person name="Geml J."/>
            <person name="Haridas S."/>
            <person name="Hughes K."/>
            <person name="Justo A."/>
            <person name="Karasinski D."/>
            <person name="Kautmanova I."/>
            <person name="Kiss B."/>
            <person name="Kocsube S."/>
            <person name="Kotiranta H."/>
            <person name="LaButti K.M."/>
            <person name="Lechner B.E."/>
            <person name="Liimatainen K."/>
            <person name="Lipzen A."/>
            <person name="Lukacs Z."/>
            <person name="Mihaltcheva S."/>
            <person name="Morgado L.N."/>
            <person name="Niskanen T."/>
            <person name="Noordeloos M.E."/>
            <person name="Ohm R.A."/>
            <person name="Ortiz-Santana B."/>
            <person name="Ovrebo C."/>
            <person name="Racz N."/>
            <person name="Riley R."/>
            <person name="Savchenko A."/>
            <person name="Shiryaev A."/>
            <person name="Soop K."/>
            <person name="Spirin V."/>
            <person name="Szebenyi C."/>
            <person name="Tomsovsky M."/>
            <person name="Tulloss R.E."/>
            <person name="Uehling J."/>
            <person name="Grigoriev I.V."/>
            <person name="Vagvolgyi C."/>
            <person name="Papp T."/>
            <person name="Martin F.M."/>
            <person name="Miettinen O."/>
            <person name="Hibbett D.S."/>
            <person name="Nagy L.G."/>
        </authorList>
    </citation>
    <scope>NUCLEOTIDE SEQUENCE [LARGE SCALE GENOMIC DNA]</scope>
    <source>
        <strain evidence="3 4">FP101781</strain>
    </source>
</reference>
<dbReference type="AlphaFoldDB" id="A0A4Y7TXH3"/>
<feature type="compositionally biased region" description="Polar residues" evidence="1">
    <location>
        <begin position="450"/>
        <end position="463"/>
    </location>
</feature>
<sequence length="630" mass="70972">MVIPEYVAEEQSVRACLDPPRLLSFLSRNAVIILYLSHSNSHIPCAKRLLAPPSPSSWKRAWIPTRHTMSMHPSSFLQDRGDLRETLPSPVIQSSVSNGSSVDGKRQARQRESQFILKHGRRHHSYDSEKAPYPMSYDKDIVELEALDNRLTQHLRGSSSFVNFEEPPTRVLDLGCGSGSWVIEAAKEWPNCEFVGFDLVNVQFSTKLLDPKVARRIQWKHGNFLTTKLPFEDDEFDHVHIRSIARGVPENKWGILFEEISRVLAPGGTIEIIEDDIIFPSLPKWFTGAMRPRARPATAPSGSTPQLRSFTPSTASTVTATLPVHDHALLESLSKSVFEHRFINTAPTSLLPSYFTTYFRHVTVCPVITFPMPLLAPPLPLPSQIKRVSTLSRATAHSRPISHSFSSTSTISTTSTNRTAVSSIFSGRPRTASASLSSPWSASSTSLASVNTKNPSIPESSTPVFRPFMLDTSENDDDSNPFPTELFSLDQLREMSERSLAMHLYRTVQMILACQEAMWEELKDRIRNRREELVPFGWDDDELSELKSRVRFEKLIDRFRSEMNVRISLWSSLTGIGWQLPTRDPLSKAELIEEDRIREGLLHAAKWVTLDDVQTPCRSVRVLVGCKSAT</sequence>
<proteinExistence type="predicted"/>
<keyword evidence="4" id="KW-1185">Reference proteome</keyword>
<dbReference type="PANTHER" id="PTHR43591:SF24">
    <property type="entry name" value="2-METHOXY-6-POLYPRENYL-1,4-BENZOQUINOL METHYLASE, MITOCHONDRIAL"/>
    <property type="match status" value="1"/>
</dbReference>
<dbReference type="EMBL" id="QPFP01000002">
    <property type="protein sequence ID" value="TEB38870.1"/>
    <property type="molecule type" value="Genomic_DNA"/>
</dbReference>
<accession>A0A4Y7TXH3</accession>
<dbReference type="OrthoDB" id="2013972at2759"/>
<dbReference type="GO" id="GO:0008168">
    <property type="term" value="F:methyltransferase activity"/>
    <property type="evidence" value="ECO:0007669"/>
    <property type="project" value="TreeGrafter"/>
</dbReference>
<feature type="domain" description="Methyltransferase" evidence="2">
    <location>
        <begin position="171"/>
        <end position="268"/>
    </location>
</feature>
<dbReference type="CDD" id="cd02440">
    <property type="entry name" value="AdoMet_MTases"/>
    <property type="match status" value="1"/>
</dbReference>
<evidence type="ECO:0000256" key="1">
    <source>
        <dbReference type="SAM" id="MobiDB-lite"/>
    </source>
</evidence>
<evidence type="ECO:0000259" key="2">
    <source>
        <dbReference type="Pfam" id="PF13649"/>
    </source>
</evidence>
<feature type="compositionally biased region" description="Polar residues" evidence="1">
    <location>
        <begin position="301"/>
        <end position="312"/>
    </location>
</feature>
<comment type="caution">
    <text evidence="3">The sequence shown here is derived from an EMBL/GenBank/DDBJ whole genome shotgun (WGS) entry which is preliminary data.</text>
</comment>
<evidence type="ECO:0000313" key="4">
    <source>
        <dbReference type="Proteomes" id="UP000298030"/>
    </source>
</evidence>
<dbReference type="Pfam" id="PF13649">
    <property type="entry name" value="Methyltransf_25"/>
    <property type="match status" value="1"/>
</dbReference>
<feature type="region of interest" description="Disordered" evidence="1">
    <location>
        <begin position="430"/>
        <end position="463"/>
    </location>
</feature>
<evidence type="ECO:0000313" key="3">
    <source>
        <dbReference type="EMBL" id="TEB38870.1"/>
    </source>
</evidence>
<dbReference type="STRING" id="71717.A0A4Y7TXH3"/>
<dbReference type="PANTHER" id="PTHR43591">
    <property type="entry name" value="METHYLTRANSFERASE"/>
    <property type="match status" value="1"/>
</dbReference>
<name>A0A4Y7TXH3_COPMI</name>
<protein>
    <recommendedName>
        <fullName evidence="2">Methyltransferase domain-containing protein</fullName>
    </recommendedName>
</protein>
<feature type="region of interest" description="Disordered" evidence="1">
    <location>
        <begin position="89"/>
        <end position="110"/>
    </location>
</feature>
<feature type="region of interest" description="Disordered" evidence="1">
    <location>
        <begin position="293"/>
        <end position="312"/>
    </location>
</feature>
<feature type="compositionally biased region" description="Polar residues" evidence="1">
    <location>
        <begin position="91"/>
        <end position="101"/>
    </location>
</feature>
<dbReference type="InterPro" id="IPR029063">
    <property type="entry name" value="SAM-dependent_MTases_sf"/>
</dbReference>
<dbReference type="SUPFAM" id="SSF53335">
    <property type="entry name" value="S-adenosyl-L-methionine-dependent methyltransferases"/>
    <property type="match status" value="1"/>
</dbReference>
<dbReference type="InterPro" id="IPR041698">
    <property type="entry name" value="Methyltransf_25"/>
</dbReference>
<dbReference type="Gene3D" id="3.40.50.150">
    <property type="entry name" value="Vaccinia Virus protein VP39"/>
    <property type="match status" value="1"/>
</dbReference>
<organism evidence="3 4">
    <name type="scientific">Coprinellus micaceus</name>
    <name type="common">Glistening ink-cap mushroom</name>
    <name type="synonym">Coprinus micaceus</name>
    <dbReference type="NCBI Taxonomy" id="71717"/>
    <lineage>
        <taxon>Eukaryota</taxon>
        <taxon>Fungi</taxon>
        <taxon>Dikarya</taxon>
        <taxon>Basidiomycota</taxon>
        <taxon>Agaricomycotina</taxon>
        <taxon>Agaricomycetes</taxon>
        <taxon>Agaricomycetidae</taxon>
        <taxon>Agaricales</taxon>
        <taxon>Agaricineae</taxon>
        <taxon>Psathyrellaceae</taxon>
        <taxon>Coprinellus</taxon>
    </lineage>
</organism>
<dbReference type="Proteomes" id="UP000298030">
    <property type="component" value="Unassembled WGS sequence"/>
</dbReference>
<feature type="compositionally biased region" description="Low complexity" evidence="1">
    <location>
        <begin position="431"/>
        <end position="449"/>
    </location>
</feature>
<gene>
    <name evidence="3" type="ORF">FA13DRAFT_1724817</name>
</gene>